<name>A0ABT7PGK9_9BACT</name>
<gene>
    <name evidence="2" type="ORF">QTN89_09310</name>
</gene>
<evidence type="ECO:0000256" key="1">
    <source>
        <dbReference type="ARBA" id="ARBA00022801"/>
    </source>
</evidence>
<dbReference type="Gene3D" id="3.75.10.10">
    <property type="entry name" value="L-arginine/glycine Amidinotransferase, Chain A"/>
    <property type="match status" value="1"/>
</dbReference>
<dbReference type="InterPro" id="IPR007466">
    <property type="entry name" value="Peptidyl-Arg-deiminase_porph"/>
</dbReference>
<organism evidence="2 3">
    <name type="scientific">Roseiconus lacunae</name>
    <dbReference type="NCBI Taxonomy" id="2605694"/>
    <lineage>
        <taxon>Bacteria</taxon>
        <taxon>Pseudomonadati</taxon>
        <taxon>Planctomycetota</taxon>
        <taxon>Planctomycetia</taxon>
        <taxon>Pirellulales</taxon>
        <taxon>Pirellulaceae</taxon>
        <taxon>Roseiconus</taxon>
    </lineage>
</organism>
<keyword evidence="3" id="KW-1185">Reference proteome</keyword>
<dbReference type="Pfam" id="PF04371">
    <property type="entry name" value="PAD_porph"/>
    <property type="match status" value="1"/>
</dbReference>
<dbReference type="EMBL" id="JASZZN010000005">
    <property type="protein sequence ID" value="MDM4015625.1"/>
    <property type="molecule type" value="Genomic_DNA"/>
</dbReference>
<accession>A0ABT7PGK9</accession>
<dbReference type="PANTHER" id="PTHR31377">
    <property type="entry name" value="AGMATINE DEIMINASE-RELATED"/>
    <property type="match status" value="1"/>
</dbReference>
<dbReference type="SUPFAM" id="SSF55909">
    <property type="entry name" value="Pentein"/>
    <property type="match status" value="1"/>
</dbReference>
<protein>
    <submittedName>
        <fullName evidence="2">Agmatine deiminase family protein</fullName>
    </submittedName>
</protein>
<evidence type="ECO:0000313" key="3">
    <source>
        <dbReference type="Proteomes" id="UP001239462"/>
    </source>
</evidence>
<comment type="caution">
    <text evidence="2">The sequence shown here is derived from an EMBL/GenBank/DDBJ whole genome shotgun (WGS) entry which is preliminary data.</text>
</comment>
<evidence type="ECO:0000313" key="2">
    <source>
        <dbReference type="EMBL" id="MDM4015625.1"/>
    </source>
</evidence>
<sequence>MTFTLPSAGKRVPAEWEPLRALWLAWPHNPDTWPGHFDEIPDRFAAFIQAAVRFTDVHLIGSPELKASAVPDRFNLPGQRYRVTWFEIPTNDCWIRDYGPTFVVGDSESNNAAGRQAIDWTFNSWGGKYPPWNLDNAATASIIDAANWQRVDGGLCVEGGALEWDGTGRLLTTTDCLITDTRNPGLVREQAVAMLEQLCGAREVVWVDGGALQGDDTDGHIDQLARFIDATNLVVAVATDPSDPNYDGLEANFEQLTEWGQRTTPNVTVHRLPTPPPRMVDGTRVPESYCNFLRLGPDALLVPAFGHQPSDDRATETLTSIARLQSPMIEVVSVNCRELIWGLGALHCASCNEPQVT</sequence>
<dbReference type="Proteomes" id="UP001239462">
    <property type="component" value="Unassembled WGS sequence"/>
</dbReference>
<dbReference type="PANTHER" id="PTHR31377:SF0">
    <property type="entry name" value="AGMATINE DEIMINASE-RELATED"/>
    <property type="match status" value="1"/>
</dbReference>
<proteinExistence type="predicted"/>
<dbReference type="RefSeq" id="WP_289163122.1">
    <property type="nucleotide sequence ID" value="NZ_JASZZN010000005.1"/>
</dbReference>
<keyword evidence="1" id="KW-0378">Hydrolase</keyword>
<reference evidence="2 3" key="1">
    <citation type="submission" date="2023-06" db="EMBL/GenBank/DDBJ databases">
        <title>Roseiconus lacunae JC819 isolated from Gulf of Mannar region, Tamil Nadu.</title>
        <authorList>
            <person name="Pk S."/>
            <person name="Ch S."/>
            <person name="Ch V.R."/>
        </authorList>
    </citation>
    <scope>NUCLEOTIDE SEQUENCE [LARGE SCALE GENOMIC DNA]</scope>
    <source>
        <strain evidence="2 3">JC819</strain>
    </source>
</reference>